<feature type="signal peptide" evidence="7">
    <location>
        <begin position="1"/>
        <end position="21"/>
    </location>
</feature>
<organism evidence="9 10">
    <name type="scientific">Sporothrix stenoceras</name>
    <dbReference type="NCBI Taxonomy" id="5173"/>
    <lineage>
        <taxon>Eukaryota</taxon>
        <taxon>Fungi</taxon>
        <taxon>Dikarya</taxon>
        <taxon>Ascomycota</taxon>
        <taxon>Pezizomycotina</taxon>
        <taxon>Sordariomycetes</taxon>
        <taxon>Sordariomycetidae</taxon>
        <taxon>Ophiostomatales</taxon>
        <taxon>Ophiostomataceae</taxon>
        <taxon>Sporothrix</taxon>
    </lineage>
</organism>
<sequence>MRQTRALLLAGAFASSNVAAAASLPRGVSPDFAKFYEAKGKFTCINNPSIVLDITQVNDGSCDCPDGSDEPGTAACAYLDPLSPPQPLPGSPSGSTNTTPALPGFWCENAGHVGAYVPFSYVNDGICDYELCCDGSEEYARKGGVKCANKCAAIGKAFRKAEDERQQGQERALKRRRALAQEAQKLRNQVTERIAKFRSEIVGLEKTRDRLQKELTETERAERGKVVKTGGGKGAKKGSKLSLLVSLAKQRVDELRETLDKVLDHRDDLQDKVEELEAILRNFKEQYNPNFNDEGVKAAVHAWEDYAAKTAGETKSELQDADVHSVLKEDSEENGVNWKAFETDDVTDTDVLYSFEAYLPPFVRHYIHEKLAGLRAWLVESGLLADNSDNTNESQAVKNARAAFQSAENDLNSRQNSLREDEADLTKDYGADDIFRALKDKCISTEVGEYDYELCWMGQATQKSKKGHGNTSLGRFDRADIETADDEERADGKSLGKGPRTVLRYENGLHCWNGPNRRTDIWLGCAEKEEIWRVTEAEKCVYKMEVGTPIACEETRKAAAAGSGKDEL</sequence>
<protein>
    <recommendedName>
        <fullName evidence="1">Glucosidase 2 subunit beta</fullName>
    </recommendedName>
</protein>
<evidence type="ECO:0000313" key="10">
    <source>
        <dbReference type="Proteomes" id="UP001583186"/>
    </source>
</evidence>
<evidence type="ECO:0000313" key="9">
    <source>
        <dbReference type="EMBL" id="KAL1898200.1"/>
    </source>
</evidence>
<dbReference type="InterPro" id="IPR009011">
    <property type="entry name" value="Man6P_isomerase_rcpt-bd_dom_sf"/>
</dbReference>
<evidence type="ECO:0000256" key="4">
    <source>
        <dbReference type="ARBA" id="ARBA00023157"/>
    </source>
</evidence>
<accession>A0ABR3ZDS7</accession>
<dbReference type="InterPro" id="IPR028146">
    <property type="entry name" value="PRKCSH_N"/>
</dbReference>
<feature type="domain" description="MRH" evidence="8">
    <location>
        <begin position="440"/>
        <end position="554"/>
    </location>
</feature>
<feature type="region of interest" description="Disordered" evidence="6">
    <location>
        <begin position="463"/>
        <end position="497"/>
    </location>
</feature>
<name>A0ABR3ZDS7_9PEZI</name>
<dbReference type="Pfam" id="PF13015">
    <property type="entry name" value="PRKCSH_1"/>
    <property type="match status" value="1"/>
</dbReference>
<comment type="caution">
    <text evidence="9">The sequence shown here is derived from an EMBL/GenBank/DDBJ whole genome shotgun (WGS) entry which is preliminary data.</text>
</comment>
<dbReference type="SUPFAM" id="SSF50911">
    <property type="entry name" value="Mannose 6-phosphate receptor domain"/>
    <property type="match status" value="1"/>
</dbReference>
<gene>
    <name evidence="9" type="ORF">Sste5346_003606</name>
</gene>
<dbReference type="EMBL" id="JAWCUI010000016">
    <property type="protein sequence ID" value="KAL1898200.1"/>
    <property type="molecule type" value="Genomic_DNA"/>
</dbReference>
<proteinExistence type="predicted"/>
<keyword evidence="2 7" id="KW-0732">Signal</keyword>
<feature type="coiled-coil region" evidence="5">
    <location>
        <begin position="245"/>
        <end position="286"/>
    </location>
</feature>
<dbReference type="InterPro" id="IPR044865">
    <property type="entry name" value="MRH_dom"/>
</dbReference>
<evidence type="ECO:0000256" key="5">
    <source>
        <dbReference type="SAM" id="Coils"/>
    </source>
</evidence>
<feature type="coiled-coil region" evidence="5">
    <location>
        <begin position="169"/>
        <end position="221"/>
    </location>
</feature>
<dbReference type="InterPro" id="IPR039794">
    <property type="entry name" value="Gtb1-like"/>
</dbReference>
<keyword evidence="4" id="KW-1015">Disulfide bond</keyword>
<dbReference type="PROSITE" id="PS51914">
    <property type="entry name" value="MRH"/>
    <property type="match status" value="1"/>
</dbReference>
<dbReference type="Gene3D" id="2.70.130.10">
    <property type="entry name" value="Mannose-6-phosphate receptor binding domain"/>
    <property type="match status" value="1"/>
</dbReference>
<dbReference type="PANTHER" id="PTHR12630:SF1">
    <property type="entry name" value="GLUCOSIDASE 2 SUBUNIT BETA"/>
    <property type="match status" value="1"/>
</dbReference>
<evidence type="ECO:0000259" key="8">
    <source>
        <dbReference type="PROSITE" id="PS51914"/>
    </source>
</evidence>
<evidence type="ECO:0000256" key="6">
    <source>
        <dbReference type="SAM" id="MobiDB-lite"/>
    </source>
</evidence>
<dbReference type="PANTHER" id="PTHR12630">
    <property type="entry name" value="N-LINKED OLIGOSACCHARIDE PROCESSING"/>
    <property type="match status" value="1"/>
</dbReference>
<keyword evidence="5" id="KW-0175">Coiled coil</keyword>
<dbReference type="Proteomes" id="UP001583186">
    <property type="component" value="Unassembled WGS sequence"/>
</dbReference>
<keyword evidence="10" id="KW-1185">Reference proteome</keyword>
<evidence type="ECO:0000256" key="2">
    <source>
        <dbReference type="ARBA" id="ARBA00022729"/>
    </source>
</evidence>
<dbReference type="Pfam" id="PF12999">
    <property type="entry name" value="PRKCSH-like"/>
    <property type="match status" value="2"/>
</dbReference>
<evidence type="ECO:0000256" key="3">
    <source>
        <dbReference type="ARBA" id="ARBA00022824"/>
    </source>
</evidence>
<evidence type="ECO:0000256" key="7">
    <source>
        <dbReference type="SAM" id="SignalP"/>
    </source>
</evidence>
<keyword evidence="3" id="KW-0256">Endoplasmic reticulum</keyword>
<reference evidence="9 10" key="1">
    <citation type="journal article" date="2024" name="IMA Fungus">
        <title>IMA Genome - F19 : A genome assembly and annotation guide to empower mycologists, including annotated draft genome sequences of Ceratocystis pirilliformis, Diaporthe australafricana, Fusarium ophioides, Paecilomyces lecythidis, and Sporothrix stenoceras.</title>
        <authorList>
            <person name="Aylward J."/>
            <person name="Wilson A.M."/>
            <person name="Visagie C.M."/>
            <person name="Spraker J."/>
            <person name="Barnes I."/>
            <person name="Buitendag C."/>
            <person name="Ceriani C."/>
            <person name="Del Mar Angel L."/>
            <person name="du Plessis D."/>
            <person name="Fuchs T."/>
            <person name="Gasser K."/>
            <person name="Kramer D."/>
            <person name="Li W."/>
            <person name="Munsamy K."/>
            <person name="Piso A."/>
            <person name="Price J.L."/>
            <person name="Sonnekus B."/>
            <person name="Thomas C."/>
            <person name="van der Nest A."/>
            <person name="van Dijk A."/>
            <person name="van Heerden A."/>
            <person name="van Vuuren N."/>
            <person name="Yilmaz N."/>
            <person name="Duong T.A."/>
            <person name="van der Merwe N.A."/>
            <person name="Wingfield M.J."/>
            <person name="Wingfield B.D."/>
        </authorList>
    </citation>
    <scope>NUCLEOTIDE SEQUENCE [LARGE SCALE GENOMIC DNA]</scope>
    <source>
        <strain evidence="9 10">CMW 5346</strain>
    </source>
</reference>
<dbReference type="InterPro" id="IPR036607">
    <property type="entry name" value="PRKCSH"/>
</dbReference>
<feature type="chain" id="PRO_5047208321" description="Glucosidase 2 subunit beta" evidence="7">
    <location>
        <begin position="22"/>
        <end position="568"/>
    </location>
</feature>
<evidence type="ECO:0000256" key="1">
    <source>
        <dbReference type="ARBA" id="ARBA00022387"/>
    </source>
</evidence>